<name>A0ABW1T1A7_9ACTN</name>
<comment type="function">
    <text evidence="3">Required for maturation of 30S ribosomal subunits.</text>
</comment>
<feature type="region of interest" description="Disordered" evidence="4">
    <location>
        <begin position="175"/>
        <end position="207"/>
    </location>
</feature>
<evidence type="ECO:0000259" key="6">
    <source>
        <dbReference type="Pfam" id="PF17384"/>
    </source>
</evidence>
<dbReference type="InterPro" id="IPR036847">
    <property type="entry name" value="RimP_C_sf"/>
</dbReference>
<proteinExistence type="inferred from homology"/>
<feature type="compositionally biased region" description="Acidic residues" evidence="4">
    <location>
        <begin position="183"/>
        <end position="207"/>
    </location>
</feature>
<organism evidence="7 8">
    <name type="scientific">Longivirga aurantiaca</name>
    <dbReference type="NCBI Taxonomy" id="1837743"/>
    <lineage>
        <taxon>Bacteria</taxon>
        <taxon>Bacillati</taxon>
        <taxon>Actinomycetota</taxon>
        <taxon>Actinomycetes</taxon>
        <taxon>Sporichthyales</taxon>
        <taxon>Sporichthyaceae</taxon>
        <taxon>Longivirga</taxon>
    </lineage>
</organism>
<dbReference type="PANTHER" id="PTHR33867">
    <property type="entry name" value="RIBOSOME MATURATION FACTOR RIMP"/>
    <property type="match status" value="1"/>
</dbReference>
<feature type="domain" description="Ribosome maturation factor RimP C-terminal" evidence="6">
    <location>
        <begin position="111"/>
        <end position="176"/>
    </location>
</feature>
<dbReference type="HAMAP" id="MF_01077">
    <property type="entry name" value="RimP"/>
    <property type="match status" value="1"/>
</dbReference>
<feature type="compositionally biased region" description="Basic and acidic residues" evidence="4">
    <location>
        <begin position="18"/>
        <end position="27"/>
    </location>
</feature>
<dbReference type="RefSeq" id="WP_386765675.1">
    <property type="nucleotide sequence ID" value="NZ_JBHSTI010000008.1"/>
</dbReference>
<dbReference type="Pfam" id="PF17384">
    <property type="entry name" value="DUF150_C"/>
    <property type="match status" value="1"/>
</dbReference>
<dbReference type="InterPro" id="IPR035956">
    <property type="entry name" value="RimP_N_sf"/>
</dbReference>
<feature type="domain" description="Ribosome maturation factor RimP N-terminal" evidence="5">
    <location>
        <begin position="35"/>
        <end position="108"/>
    </location>
</feature>
<dbReference type="EMBL" id="JBHSTI010000008">
    <property type="protein sequence ID" value="MFC6237930.1"/>
    <property type="molecule type" value="Genomic_DNA"/>
</dbReference>
<comment type="similarity">
    <text evidence="3">Belongs to the RimP family.</text>
</comment>
<evidence type="ECO:0000256" key="2">
    <source>
        <dbReference type="ARBA" id="ARBA00022517"/>
    </source>
</evidence>
<evidence type="ECO:0000259" key="5">
    <source>
        <dbReference type="Pfam" id="PF02576"/>
    </source>
</evidence>
<evidence type="ECO:0000313" key="8">
    <source>
        <dbReference type="Proteomes" id="UP001596138"/>
    </source>
</evidence>
<dbReference type="Pfam" id="PF02576">
    <property type="entry name" value="RimP_N"/>
    <property type="match status" value="1"/>
</dbReference>
<evidence type="ECO:0000256" key="4">
    <source>
        <dbReference type="SAM" id="MobiDB-lite"/>
    </source>
</evidence>
<dbReference type="Gene3D" id="2.30.30.180">
    <property type="entry name" value="Ribosome maturation factor RimP, C-terminal domain"/>
    <property type="match status" value="1"/>
</dbReference>
<dbReference type="Proteomes" id="UP001596138">
    <property type="component" value="Unassembled WGS sequence"/>
</dbReference>
<dbReference type="InterPro" id="IPR028989">
    <property type="entry name" value="RimP_N"/>
</dbReference>
<dbReference type="InterPro" id="IPR003728">
    <property type="entry name" value="Ribosome_maturation_RimP"/>
</dbReference>
<dbReference type="SUPFAM" id="SSF74942">
    <property type="entry name" value="YhbC-like, C-terminal domain"/>
    <property type="match status" value="1"/>
</dbReference>
<keyword evidence="8" id="KW-1185">Reference proteome</keyword>
<keyword evidence="2 3" id="KW-0690">Ribosome biogenesis</keyword>
<protein>
    <recommendedName>
        <fullName evidence="3">Ribosome maturation factor RimP</fullName>
    </recommendedName>
</protein>
<evidence type="ECO:0000256" key="1">
    <source>
        <dbReference type="ARBA" id="ARBA00022490"/>
    </source>
</evidence>
<dbReference type="PANTHER" id="PTHR33867:SF1">
    <property type="entry name" value="RIBOSOME MATURATION FACTOR RIMP"/>
    <property type="match status" value="1"/>
</dbReference>
<comment type="caution">
    <text evidence="7">The sequence shown here is derived from an EMBL/GenBank/DDBJ whole genome shotgun (WGS) entry which is preliminary data.</text>
</comment>
<dbReference type="Gene3D" id="3.30.300.70">
    <property type="entry name" value="RimP-like superfamily, N-terminal"/>
    <property type="match status" value="1"/>
</dbReference>
<dbReference type="NCBIfam" id="NF000930">
    <property type="entry name" value="PRK00092.2-2"/>
    <property type="match status" value="1"/>
</dbReference>
<gene>
    <name evidence="3 7" type="primary">rimP</name>
    <name evidence="7" type="ORF">ACFQGU_08575</name>
</gene>
<feature type="region of interest" description="Disordered" evidence="4">
    <location>
        <begin position="1"/>
        <end position="28"/>
    </location>
</feature>
<sequence length="207" mass="22474">MAAQPPRPAKGRPQGGSRRPDPARRDAQVQQVVALLEPAVQATGVDLEDVEIRTVGRRIVVRVLVDSETGVSLDQVAAASTAVSEALDTDDPFGDEPYTLEVSSPGVERPLTLPRHWRRSIGRLVAVTTTQHEQVTGRITSVSDTEVELEIDVKGRTSRRTVALADITKAVVQVEFSRKGEPEPDDTTDDADGDDDADELDDQDEED</sequence>
<evidence type="ECO:0000256" key="3">
    <source>
        <dbReference type="HAMAP-Rule" id="MF_01077"/>
    </source>
</evidence>
<accession>A0ABW1T1A7</accession>
<dbReference type="CDD" id="cd01734">
    <property type="entry name" value="YlxS_C"/>
    <property type="match status" value="1"/>
</dbReference>
<comment type="subcellular location">
    <subcellularLocation>
        <location evidence="3">Cytoplasm</location>
    </subcellularLocation>
</comment>
<dbReference type="SUPFAM" id="SSF75420">
    <property type="entry name" value="YhbC-like, N-terminal domain"/>
    <property type="match status" value="1"/>
</dbReference>
<reference evidence="8" key="1">
    <citation type="journal article" date="2019" name="Int. J. Syst. Evol. Microbiol.">
        <title>The Global Catalogue of Microorganisms (GCM) 10K type strain sequencing project: providing services to taxonomists for standard genome sequencing and annotation.</title>
        <authorList>
            <consortium name="The Broad Institute Genomics Platform"/>
            <consortium name="The Broad Institute Genome Sequencing Center for Infectious Disease"/>
            <person name="Wu L."/>
            <person name="Ma J."/>
        </authorList>
    </citation>
    <scope>NUCLEOTIDE SEQUENCE [LARGE SCALE GENOMIC DNA]</scope>
    <source>
        <strain evidence="8">CGMCC 4.7317</strain>
    </source>
</reference>
<keyword evidence="1 3" id="KW-0963">Cytoplasm</keyword>
<dbReference type="InterPro" id="IPR028998">
    <property type="entry name" value="RimP_C"/>
</dbReference>
<evidence type="ECO:0000313" key="7">
    <source>
        <dbReference type="EMBL" id="MFC6237930.1"/>
    </source>
</evidence>